<name>A0A9D9BVQ0_PROMR</name>
<accession>A0A9D9BVQ0</accession>
<evidence type="ECO:0000313" key="1">
    <source>
        <dbReference type="EMBL" id="MBO6971859.1"/>
    </source>
</evidence>
<organism evidence="1 2">
    <name type="scientific">Prochlorococcus marinus CUG1433</name>
    <dbReference type="NCBI Taxonomy" id="2774506"/>
    <lineage>
        <taxon>Bacteria</taxon>
        <taxon>Bacillati</taxon>
        <taxon>Cyanobacteriota</taxon>
        <taxon>Cyanophyceae</taxon>
        <taxon>Synechococcales</taxon>
        <taxon>Prochlorococcaceae</taxon>
        <taxon>Prochlorococcus</taxon>
    </lineage>
</organism>
<evidence type="ECO:0008006" key="3">
    <source>
        <dbReference type="Google" id="ProtNLM"/>
    </source>
</evidence>
<gene>
    <name evidence="1" type="ORF">JJ842_08035</name>
</gene>
<protein>
    <recommendedName>
        <fullName evidence="3">Thioesterase</fullName>
    </recommendedName>
</protein>
<reference evidence="1" key="1">
    <citation type="journal article" date="2021" name="Front. Mar. Sci.">
        <title>Genomes of Diverse Isolates of Prochlorococcus High-Light-Adapted Clade II in the Western Pacific Ocean.</title>
        <authorList>
            <person name="Yan W."/>
            <person name="Feng X."/>
            <person name="Zhang W."/>
            <person name="Nawaz M.Z."/>
            <person name="Luo T."/>
            <person name="Zhang R."/>
            <person name="Jiao N."/>
        </authorList>
    </citation>
    <scope>NUCLEOTIDE SEQUENCE</scope>
    <source>
        <strain evidence="1">CUG1433</strain>
    </source>
</reference>
<dbReference type="InterPro" id="IPR029069">
    <property type="entry name" value="HotDog_dom_sf"/>
</dbReference>
<comment type="caution">
    <text evidence="1">The sequence shown here is derived from an EMBL/GenBank/DDBJ whole genome shotgun (WGS) entry which is preliminary data.</text>
</comment>
<proteinExistence type="predicted"/>
<dbReference type="Pfam" id="PF13279">
    <property type="entry name" value="4HBT_2"/>
    <property type="match status" value="1"/>
</dbReference>
<dbReference type="Proteomes" id="UP000668060">
    <property type="component" value="Unassembled WGS sequence"/>
</dbReference>
<dbReference type="SUPFAM" id="SSF54637">
    <property type="entry name" value="Thioesterase/thiol ester dehydrase-isomerase"/>
    <property type="match status" value="1"/>
</dbReference>
<dbReference type="EMBL" id="JAEPLN010000001">
    <property type="protein sequence ID" value="MBO6971859.1"/>
    <property type="molecule type" value="Genomic_DNA"/>
</dbReference>
<evidence type="ECO:0000313" key="2">
    <source>
        <dbReference type="Proteomes" id="UP000668060"/>
    </source>
</evidence>
<dbReference type="Gene3D" id="3.10.129.10">
    <property type="entry name" value="Hotdog Thioesterase"/>
    <property type="match status" value="1"/>
</dbReference>
<sequence>MKRSIEILKGKVNSDQLDEYDHLAMPNYLKIINNGIMILSNDIFKNTLSNNNKRLVAARCNLEFKNELLLNNEWILNVKFIDFDIKYLTLDFKIRSKSQVKAKAIMVLVAFDLTSRKSVTLSSEEIYILKQLLN</sequence>
<dbReference type="AlphaFoldDB" id="A0A9D9BVQ0"/>